<dbReference type="EMBL" id="CSTE01000002">
    <property type="protein sequence ID" value="CQR49797.1"/>
    <property type="molecule type" value="Genomic_DNA"/>
</dbReference>
<dbReference type="RefSeq" id="WP_089777645.1">
    <property type="nucleotide sequence ID" value="NZ_CABLRR010000002.1"/>
</dbReference>
<accession>A0A0D6JPD2</accession>
<dbReference type="Proteomes" id="UP000198902">
    <property type="component" value="Unassembled WGS sequence"/>
</dbReference>
<dbReference type="InterPro" id="IPR058312">
    <property type="entry name" value="DUF7999"/>
</dbReference>
<proteinExistence type="predicted"/>
<keyword evidence="3" id="KW-1185">Reference proteome</keyword>
<dbReference type="OrthoDB" id="287093at2157"/>
<evidence type="ECO:0000313" key="3">
    <source>
        <dbReference type="Proteomes" id="UP000198902"/>
    </source>
</evidence>
<evidence type="ECO:0000259" key="1">
    <source>
        <dbReference type="Pfam" id="PF26006"/>
    </source>
</evidence>
<evidence type="ECO:0000313" key="2">
    <source>
        <dbReference type="EMBL" id="CQR49797.1"/>
    </source>
</evidence>
<gene>
    <name evidence="2" type="ORF">BN996_01272</name>
</gene>
<protein>
    <recommendedName>
        <fullName evidence="1">DUF7999 domain-containing protein</fullName>
    </recommendedName>
</protein>
<name>A0A0D6JPD2_9EURY</name>
<organism evidence="2 3">
    <name type="scientific">Haloferax massiliensis</name>
    <dbReference type="NCBI Taxonomy" id="1476858"/>
    <lineage>
        <taxon>Archaea</taxon>
        <taxon>Methanobacteriati</taxon>
        <taxon>Methanobacteriota</taxon>
        <taxon>Stenosarchaea group</taxon>
        <taxon>Halobacteria</taxon>
        <taxon>Halobacteriales</taxon>
        <taxon>Haloferacaceae</taxon>
        <taxon>Haloferax</taxon>
    </lineage>
</organism>
<dbReference type="AlphaFoldDB" id="A0A0D6JPD2"/>
<reference evidence="3" key="1">
    <citation type="submission" date="2015-03" db="EMBL/GenBank/DDBJ databases">
        <authorList>
            <person name="Urmite Genomes"/>
        </authorList>
    </citation>
    <scope>NUCLEOTIDE SEQUENCE [LARGE SCALE GENOMIC DNA]</scope>
    <source>
        <strain evidence="3">Arc-Hr</strain>
    </source>
</reference>
<dbReference type="Pfam" id="PF26006">
    <property type="entry name" value="DUF7999"/>
    <property type="match status" value="1"/>
</dbReference>
<sequence length="83" mass="8882">MEQVGGETTVRGSETRLVRVEREMNDHGAMTVRVVETGELRTVVACSTSDLRARLASTAAGAEFPLRLAPSPGRGNSWVALGR</sequence>
<feature type="domain" description="DUF7999" evidence="1">
    <location>
        <begin position="13"/>
        <end position="80"/>
    </location>
</feature>